<accession>A0ABY3Z498</accession>
<dbReference type="EMBL" id="CP094298">
    <property type="protein sequence ID" value="UNZ05135.1"/>
    <property type="molecule type" value="Genomic_DNA"/>
</dbReference>
<sequence length="70" mass="7264">MPITTDYGFEPQSGEEVGTDTALVCCDQTMSAAAPDEDGIRVHTCGVCATRAEVDVCGLLGDIDEPEDAA</sequence>
<keyword evidence="2" id="KW-1185">Reference proteome</keyword>
<dbReference type="RefSeq" id="WP_003979829.1">
    <property type="nucleotide sequence ID" value="NZ_CP043497.1"/>
</dbReference>
<reference evidence="1 2" key="1">
    <citation type="submission" date="2022-03" db="EMBL/GenBank/DDBJ databases">
        <title>Complete genome of Streptomyces rimosus ssp. rimosus R7 (=ATCC 10970).</title>
        <authorList>
            <person name="Beganovic S."/>
            <person name="Ruckert C."/>
            <person name="Busche T."/>
            <person name="Kalinowski J."/>
            <person name="Wittmann C."/>
        </authorList>
    </citation>
    <scope>NUCLEOTIDE SEQUENCE [LARGE SCALE GENOMIC DNA]</scope>
    <source>
        <strain evidence="1 2">R7</strain>
    </source>
</reference>
<organism evidence="1 2">
    <name type="scientific">Streptomyces rimosus subsp. rimosus</name>
    <dbReference type="NCBI Taxonomy" id="132474"/>
    <lineage>
        <taxon>Bacteria</taxon>
        <taxon>Bacillati</taxon>
        <taxon>Actinomycetota</taxon>
        <taxon>Actinomycetes</taxon>
        <taxon>Kitasatosporales</taxon>
        <taxon>Streptomycetaceae</taxon>
        <taxon>Streptomyces</taxon>
    </lineage>
</organism>
<protein>
    <submittedName>
        <fullName evidence="1">Uncharacterized protein</fullName>
    </submittedName>
</protein>
<proteinExistence type="predicted"/>
<name>A0ABY3Z498_STRRM</name>
<evidence type="ECO:0000313" key="2">
    <source>
        <dbReference type="Proteomes" id="UP000829494"/>
    </source>
</evidence>
<dbReference type="Proteomes" id="UP000829494">
    <property type="component" value="Chromosome"/>
</dbReference>
<evidence type="ECO:0000313" key="1">
    <source>
        <dbReference type="EMBL" id="UNZ05135.1"/>
    </source>
</evidence>
<dbReference type="GeneID" id="66855756"/>
<gene>
    <name evidence="1" type="ORF">SRIMR7_23545</name>
</gene>